<sequence length="125" mass="13852">MAKAFNPKPPKVLDDKQIEQLEALASFLTIPQIADFFMIAPATFKRILDRQPIAMSRYKKGKSQAIISVANSLVTKARNGDITAQIFFLKTQGGWSDKSSDLPDEKPPAAKVVIKEYDGRKPSDT</sequence>
<reference evidence="3" key="1">
    <citation type="submission" date="2016-10" db="EMBL/GenBank/DDBJ databases">
        <authorList>
            <person name="Varghese N."/>
            <person name="Submissions S."/>
        </authorList>
    </citation>
    <scope>NUCLEOTIDE SEQUENCE [LARGE SCALE GENOMIC DNA]</scope>
    <source>
        <strain evidence="3">Nm10</strain>
    </source>
</reference>
<evidence type="ECO:0000313" key="3">
    <source>
        <dbReference type="Proteomes" id="UP000182882"/>
    </source>
</evidence>
<dbReference type="Proteomes" id="UP000182882">
    <property type="component" value="Unassembled WGS sequence"/>
</dbReference>
<dbReference type="RefSeq" id="WP_062559531.1">
    <property type="nucleotide sequence ID" value="NZ_CP013341.1"/>
</dbReference>
<dbReference type="AlphaFoldDB" id="A0A1H2EPC0"/>
<feature type="compositionally biased region" description="Basic and acidic residues" evidence="1">
    <location>
        <begin position="98"/>
        <end position="125"/>
    </location>
</feature>
<accession>A0A1H2EPC0</accession>
<proteinExistence type="predicted"/>
<evidence type="ECO:0000256" key="1">
    <source>
        <dbReference type="SAM" id="MobiDB-lite"/>
    </source>
</evidence>
<dbReference type="EMBL" id="FNLN01000014">
    <property type="protein sequence ID" value="SDT96894.1"/>
    <property type="molecule type" value="Genomic_DNA"/>
</dbReference>
<keyword evidence="3" id="KW-1185">Reference proteome</keyword>
<evidence type="ECO:0000313" key="2">
    <source>
        <dbReference type="EMBL" id="SDT96894.1"/>
    </source>
</evidence>
<protein>
    <submittedName>
        <fullName evidence="2">Uncharacterized protein</fullName>
    </submittedName>
</protein>
<name>A0A1H2EPC0_9PROT</name>
<feature type="region of interest" description="Disordered" evidence="1">
    <location>
        <begin position="93"/>
        <end position="125"/>
    </location>
</feature>
<dbReference type="KEGG" id="nur:ATY38_12120"/>
<gene>
    <name evidence="2" type="ORF">SAMN05216406_11446</name>
</gene>
<organism evidence="2 3">
    <name type="scientific">Nitrosomonas ureae</name>
    <dbReference type="NCBI Taxonomy" id="44577"/>
    <lineage>
        <taxon>Bacteria</taxon>
        <taxon>Pseudomonadati</taxon>
        <taxon>Pseudomonadota</taxon>
        <taxon>Betaproteobacteria</taxon>
        <taxon>Nitrosomonadales</taxon>
        <taxon>Nitrosomonadaceae</taxon>
        <taxon>Nitrosomonas</taxon>
    </lineage>
</organism>